<keyword evidence="1 2" id="KW-0807">Transducer</keyword>
<feature type="transmembrane region" description="Helical" evidence="3">
    <location>
        <begin position="7"/>
        <end position="26"/>
    </location>
</feature>
<sequence length="509" mass="56549">MKSSSYIVASCLFFLVSTFLVCFSGINFYIKLILYFIAFIVYFFVTWKLIQGKFRLYTGRIKKLKSDLKKFNFEVQVTSSQISSVSENISVTLDENNEFAKYVYDEVKEMANKNEHVYDSITNTLSEVKNIVDLLNNAKDITGQMIKKSSLSKDTVRLSLEEIMQIVKTIDSIHESSNKTLANMERLQKTSGEIEHILETVSSISKQTQLLALNATIESARAGEHGKGFAVVAAEIHKLADNTSKSVEEIGSLIKSIHGEVGNVYTVVRENASRVDEGISATKSIEQYLGKIDSSFNDVFGMMDKISSLSQQEVLIAQNVGNQIRGVEDILSATSRSVDDVCTSVHQQKKNIEEISSMGIRLNEASSTLSELFSVEAEDVEALGNDAMEKAKSSLSIVSKELCSKNEIMNSKDSNLHEEILSEFKNRYPYVEAVWTNDKKGRFICSIPKAGIANANVREWFKRSIKGENFVSSIYISAITRNPCITVSSPIKSGTGEIVGVVGIDINIH</sequence>
<comment type="caution">
    <text evidence="5">The sequence shown here is derived from an EMBL/GenBank/DDBJ whole genome shotgun (WGS) entry which is preliminary data.</text>
</comment>
<organism evidence="5 6">
    <name type="scientific">Ruminiclostridium papyrosolvens DSM 2782</name>
    <dbReference type="NCBI Taxonomy" id="588581"/>
    <lineage>
        <taxon>Bacteria</taxon>
        <taxon>Bacillati</taxon>
        <taxon>Bacillota</taxon>
        <taxon>Clostridia</taxon>
        <taxon>Eubacteriales</taxon>
        <taxon>Oscillospiraceae</taxon>
        <taxon>Ruminiclostridium</taxon>
    </lineage>
</organism>
<keyword evidence="3" id="KW-1133">Transmembrane helix</keyword>
<evidence type="ECO:0000256" key="2">
    <source>
        <dbReference type="PROSITE-ProRule" id="PRU00284"/>
    </source>
</evidence>
<dbReference type="GO" id="GO:0016020">
    <property type="term" value="C:membrane"/>
    <property type="evidence" value="ECO:0007669"/>
    <property type="project" value="InterPro"/>
</dbReference>
<proteinExistence type="predicted"/>
<dbReference type="eggNOG" id="COG0840">
    <property type="taxonomic scope" value="Bacteria"/>
</dbReference>
<dbReference type="SUPFAM" id="SSF58104">
    <property type="entry name" value="Methyl-accepting chemotaxis protein (MCP) signaling domain"/>
    <property type="match status" value="1"/>
</dbReference>
<evidence type="ECO:0000256" key="1">
    <source>
        <dbReference type="ARBA" id="ARBA00023224"/>
    </source>
</evidence>
<name>F1TGH0_9FIRM</name>
<keyword evidence="6" id="KW-1185">Reference proteome</keyword>
<evidence type="ECO:0000259" key="4">
    <source>
        <dbReference type="PROSITE" id="PS50111"/>
    </source>
</evidence>
<dbReference type="Pfam" id="PF22673">
    <property type="entry name" value="MCP-like_PDC_1"/>
    <property type="match status" value="1"/>
</dbReference>
<dbReference type="RefSeq" id="WP_004621258.1">
    <property type="nucleotide sequence ID" value="NZ_ACXX02000013.1"/>
</dbReference>
<dbReference type="SMART" id="SM00283">
    <property type="entry name" value="MA"/>
    <property type="match status" value="1"/>
</dbReference>
<evidence type="ECO:0000256" key="3">
    <source>
        <dbReference type="SAM" id="Phobius"/>
    </source>
</evidence>
<evidence type="ECO:0000313" key="6">
    <source>
        <dbReference type="Proteomes" id="UP000003860"/>
    </source>
</evidence>
<keyword evidence="3" id="KW-0472">Membrane</keyword>
<dbReference type="Gene3D" id="3.30.450.20">
    <property type="entry name" value="PAS domain"/>
    <property type="match status" value="1"/>
</dbReference>
<dbReference type="InterPro" id="IPR029151">
    <property type="entry name" value="Sensor-like_sf"/>
</dbReference>
<dbReference type="Pfam" id="PF00015">
    <property type="entry name" value="MCPsignal"/>
    <property type="match status" value="1"/>
</dbReference>
<gene>
    <name evidence="5" type="ORF">Cpap_0788</name>
</gene>
<feature type="domain" description="Methyl-accepting transducer" evidence="4">
    <location>
        <begin position="92"/>
        <end position="328"/>
    </location>
</feature>
<dbReference type="Gene3D" id="1.10.287.950">
    <property type="entry name" value="Methyl-accepting chemotaxis protein"/>
    <property type="match status" value="1"/>
</dbReference>
<dbReference type="PROSITE" id="PS50111">
    <property type="entry name" value="CHEMOTAXIS_TRANSDUC_2"/>
    <property type="match status" value="1"/>
</dbReference>
<dbReference type="Proteomes" id="UP000003860">
    <property type="component" value="Unassembled WGS sequence"/>
</dbReference>
<dbReference type="OrthoDB" id="9816519at2"/>
<reference evidence="5" key="2">
    <citation type="submission" date="2011-01" db="EMBL/GenBank/DDBJ databases">
        <title>The Non-contiguous Finished genome of Clostridium papyrosolvens.</title>
        <authorList>
            <person name="Lucas S."/>
            <person name="Copeland A."/>
            <person name="Lapidus A."/>
            <person name="Cheng J.-F."/>
            <person name="Goodwin L."/>
            <person name="Pitluck S."/>
            <person name="Misra M."/>
            <person name="Chertkov O."/>
            <person name="Detter J.C."/>
            <person name="Han C."/>
            <person name="Tapia R."/>
            <person name="Land M."/>
            <person name="Hauser L."/>
            <person name="Kyrpides N."/>
            <person name="Ivanova N."/>
            <person name="Pagani I."/>
            <person name="Mouttaki H."/>
            <person name="He Z."/>
            <person name="Zhou J."/>
            <person name="Hemme C.L."/>
            <person name="Woyke T."/>
        </authorList>
    </citation>
    <scope>NUCLEOTIDE SEQUENCE [LARGE SCALE GENOMIC DNA]</scope>
    <source>
        <strain evidence="5">DSM 2782</strain>
    </source>
</reference>
<keyword evidence="3" id="KW-0812">Transmembrane</keyword>
<evidence type="ECO:0000313" key="5">
    <source>
        <dbReference type="EMBL" id="EGD46535.1"/>
    </source>
</evidence>
<feature type="transmembrane region" description="Helical" evidence="3">
    <location>
        <begin position="32"/>
        <end position="50"/>
    </location>
</feature>
<dbReference type="GO" id="GO:0007165">
    <property type="term" value="P:signal transduction"/>
    <property type="evidence" value="ECO:0007669"/>
    <property type="project" value="UniProtKB-KW"/>
</dbReference>
<dbReference type="PANTHER" id="PTHR32089:SF112">
    <property type="entry name" value="LYSOZYME-LIKE PROTEIN-RELATED"/>
    <property type="match status" value="1"/>
</dbReference>
<dbReference type="CDD" id="cd18773">
    <property type="entry name" value="PDC1_HK_sensor"/>
    <property type="match status" value="1"/>
</dbReference>
<dbReference type="STRING" id="588581.Cpap_0788"/>
<reference evidence="5" key="1">
    <citation type="submission" date="2009-07" db="EMBL/GenBank/DDBJ databases">
        <authorList>
            <consortium name="US DOE Joint Genome Institute (JGI-PGF)"/>
            <person name="Lucas S."/>
            <person name="Copeland A."/>
            <person name="Lapidus A."/>
            <person name="Glavina del Rio T."/>
            <person name="Tice H."/>
            <person name="Bruce D."/>
            <person name="Goodwin L."/>
            <person name="Pitluck S."/>
            <person name="Larimer F."/>
            <person name="Land M.L."/>
            <person name="Mouttaki H."/>
            <person name="He Z."/>
            <person name="Zhou J."/>
            <person name="Hemme C.L."/>
        </authorList>
    </citation>
    <scope>NUCLEOTIDE SEQUENCE</scope>
    <source>
        <strain evidence="5">DSM 2782</strain>
    </source>
</reference>
<accession>F1TGH0</accession>
<dbReference type="AlphaFoldDB" id="F1TGH0"/>
<dbReference type="PANTHER" id="PTHR32089">
    <property type="entry name" value="METHYL-ACCEPTING CHEMOTAXIS PROTEIN MCPB"/>
    <property type="match status" value="1"/>
</dbReference>
<dbReference type="InterPro" id="IPR004089">
    <property type="entry name" value="MCPsignal_dom"/>
</dbReference>
<protein>
    <submittedName>
        <fullName evidence="5">Methyl-accepting chemotaxis sensory transducer with Cache sensor</fullName>
    </submittedName>
</protein>
<dbReference type="SUPFAM" id="SSF103190">
    <property type="entry name" value="Sensory domain-like"/>
    <property type="match status" value="1"/>
</dbReference>
<dbReference type="EMBL" id="ACXX02000013">
    <property type="protein sequence ID" value="EGD46535.1"/>
    <property type="molecule type" value="Genomic_DNA"/>
</dbReference>